<dbReference type="PANTHER" id="PTHR40465">
    <property type="entry name" value="CHROMOSOME 1, WHOLE GENOME SHOTGUN SEQUENCE"/>
    <property type="match status" value="1"/>
</dbReference>
<keyword evidence="1" id="KW-0812">Transmembrane</keyword>
<dbReference type="RefSeq" id="XP_014569436.1">
    <property type="nucleotide sequence ID" value="XM_014713950.1"/>
</dbReference>
<dbReference type="InParanoid" id="G7E599"/>
<protein>
    <recommendedName>
        <fullName evidence="2">DUF6534 domain-containing protein</fullName>
    </recommendedName>
</protein>
<evidence type="ECO:0000259" key="2">
    <source>
        <dbReference type="Pfam" id="PF20152"/>
    </source>
</evidence>
<dbReference type="HOGENOM" id="CLU_687135_0_0_1"/>
<feature type="transmembrane region" description="Helical" evidence="1">
    <location>
        <begin position="71"/>
        <end position="89"/>
    </location>
</feature>
<name>G7E599_MIXOS</name>
<accession>G7E599</accession>
<evidence type="ECO:0000256" key="1">
    <source>
        <dbReference type="SAM" id="Phobius"/>
    </source>
</evidence>
<feature type="transmembrane region" description="Helical" evidence="1">
    <location>
        <begin position="153"/>
        <end position="178"/>
    </location>
</feature>
<gene>
    <name evidence="3" type="primary">Mo04689</name>
    <name evidence="3" type="ORF">E5Q_04689</name>
</gene>
<feature type="transmembrane region" description="Helical" evidence="1">
    <location>
        <begin position="240"/>
        <end position="260"/>
    </location>
</feature>
<feature type="domain" description="DUF6534" evidence="2">
    <location>
        <begin position="204"/>
        <end position="295"/>
    </location>
</feature>
<dbReference type="InterPro" id="IPR045339">
    <property type="entry name" value="DUF6534"/>
</dbReference>
<reference evidence="3 4" key="1">
    <citation type="journal article" date="2011" name="J. Gen. Appl. Microbiol.">
        <title>Draft genome sequencing of the enigmatic basidiomycete Mixia osmundae.</title>
        <authorList>
            <person name="Nishida H."/>
            <person name="Nagatsuka Y."/>
            <person name="Sugiyama J."/>
        </authorList>
    </citation>
    <scope>NUCLEOTIDE SEQUENCE [LARGE SCALE GENOMIC DNA]</scope>
    <source>
        <strain evidence="4">CBS 9802 / IAM 14324 / JCM 22182 / KY 12970</strain>
    </source>
</reference>
<dbReference type="OMA" id="ECTFSET"/>
<keyword evidence="1" id="KW-1133">Transmembrane helix</keyword>
<sequence>MADNSTLSDAGDNSTSINMPGTGTAPLYDASVWLPAGGPWLIGWNISFFLTGIISVQMYDYFKNHPKDRRLHRYSVAACAVLMAVLLGMDWTSLLRRFILQVPEGNFDLLASSLTGTVGRIAIMFQSMANALVQALFAERAHSLIFSVTRKRIFAWLLTITIAVSFAFGVAVSILNLAVSDEAWGPQDTLLNIIFTDIWLWGGVLANLLITGTLSWTLYESTRSAGNFRQTEGLVTTIMKMAWSTCALTSLSAFAGALALSVVPASSYNNTFAFFMLITPRFYVISYLFHLNSRERLRQRLAAVRTFDAPSRMGHFAANQAFAPSRIAGIRRGSDESAIFVIKEEKESADAGTPRLETGECTFSETRSIGAPELRRPIVTHKNDHQVILIQTQTKVFTEEA</sequence>
<evidence type="ECO:0000313" key="3">
    <source>
        <dbReference type="EMBL" id="GAA98009.1"/>
    </source>
</evidence>
<proteinExistence type="predicted"/>
<evidence type="ECO:0000313" key="4">
    <source>
        <dbReference type="Proteomes" id="UP000009131"/>
    </source>
</evidence>
<dbReference type="Pfam" id="PF20152">
    <property type="entry name" value="DUF6534"/>
    <property type="match status" value="1"/>
</dbReference>
<dbReference type="OrthoDB" id="3206554at2759"/>
<feature type="transmembrane region" description="Helical" evidence="1">
    <location>
        <begin position="109"/>
        <end position="133"/>
    </location>
</feature>
<feature type="transmembrane region" description="Helical" evidence="1">
    <location>
        <begin position="272"/>
        <end position="291"/>
    </location>
</feature>
<keyword evidence="4" id="KW-1185">Reference proteome</keyword>
<comment type="caution">
    <text evidence="3">The sequence shown here is derived from an EMBL/GenBank/DDBJ whole genome shotgun (WGS) entry which is preliminary data.</text>
</comment>
<reference evidence="3 4" key="2">
    <citation type="journal article" date="2012" name="Open Biol.">
        <title>Characteristics of nucleosomes and linker DNA regions on the genome of the basidiomycete Mixia osmundae revealed by mono- and dinucleosome mapping.</title>
        <authorList>
            <person name="Nishida H."/>
            <person name="Kondo S."/>
            <person name="Matsumoto T."/>
            <person name="Suzuki Y."/>
            <person name="Yoshikawa H."/>
            <person name="Taylor T.D."/>
            <person name="Sugiyama J."/>
        </authorList>
    </citation>
    <scope>NUCLEOTIDE SEQUENCE [LARGE SCALE GENOMIC DNA]</scope>
    <source>
        <strain evidence="4">CBS 9802 / IAM 14324 / JCM 22182 / KY 12970</strain>
    </source>
</reference>
<dbReference type="EMBL" id="BABT02000150">
    <property type="protein sequence ID" value="GAA98009.1"/>
    <property type="molecule type" value="Genomic_DNA"/>
</dbReference>
<feature type="transmembrane region" description="Helical" evidence="1">
    <location>
        <begin position="41"/>
        <end position="59"/>
    </location>
</feature>
<dbReference type="PANTHER" id="PTHR40465:SF1">
    <property type="entry name" value="DUF6534 DOMAIN-CONTAINING PROTEIN"/>
    <property type="match status" value="1"/>
</dbReference>
<keyword evidence="1" id="KW-0472">Membrane</keyword>
<feature type="transmembrane region" description="Helical" evidence="1">
    <location>
        <begin position="198"/>
        <end position="219"/>
    </location>
</feature>
<dbReference type="Proteomes" id="UP000009131">
    <property type="component" value="Unassembled WGS sequence"/>
</dbReference>
<dbReference type="AlphaFoldDB" id="G7E599"/>
<organism evidence="3 4">
    <name type="scientific">Mixia osmundae (strain CBS 9802 / IAM 14324 / JCM 22182 / KY 12970)</name>
    <dbReference type="NCBI Taxonomy" id="764103"/>
    <lineage>
        <taxon>Eukaryota</taxon>
        <taxon>Fungi</taxon>
        <taxon>Dikarya</taxon>
        <taxon>Basidiomycota</taxon>
        <taxon>Pucciniomycotina</taxon>
        <taxon>Mixiomycetes</taxon>
        <taxon>Mixiales</taxon>
        <taxon>Mixiaceae</taxon>
        <taxon>Mixia</taxon>
    </lineage>
</organism>